<accession>A0A9P7JLG5</accession>
<protein>
    <submittedName>
        <fullName evidence="1">Uncharacterized protein</fullName>
    </submittedName>
</protein>
<dbReference type="AlphaFoldDB" id="A0A9P7JLG5"/>
<dbReference type="Proteomes" id="UP000823399">
    <property type="component" value="Unassembled WGS sequence"/>
</dbReference>
<proteinExistence type="predicted"/>
<evidence type="ECO:0000313" key="1">
    <source>
        <dbReference type="EMBL" id="KAG2086084.1"/>
    </source>
</evidence>
<evidence type="ECO:0000313" key="2">
    <source>
        <dbReference type="Proteomes" id="UP000823399"/>
    </source>
</evidence>
<dbReference type="OrthoDB" id="2682726at2759"/>
<name>A0A9P7JLG5_9AGAM</name>
<dbReference type="RefSeq" id="XP_041284832.1">
    <property type="nucleotide sequence ID" value="XM_041444397.1"/>
</dbReference>
<gene>
    <name evidence="1" type="ORF">F5147DRAFT_841652</name>
</gene>
<organism evidence="1 2">
    <name type="scientific">Suillus discolor</name>
    <dbReference type="NCBI Taxonomy" id="1912936"/>
    <lineage>
        <taxon>Eukaryota</taxon>
        <taxon>Fungi</taxon>
        <taxon>Dikarya</taxon>
        <taxon>Basidiomycota</taxon>
        <taxon>Agaricomycotina</taxon>
        <taxon>Agaricomycetes</taxon>
        <taxon>Agaricomycetidae</taxon>
        <taxon>Boletales</taxon>
        <taxon>Suillineae</taxon>
        <taxon>Suillaceae</taxon>
        <taxon>Suillus</taxon>
    </lineage>
</organism>
<comment type="caution">
    <text evidence="1">The sequence shown here is derived from an EMBL/GenBank/DDBJ whole genome shotgun (WGS) entry which is preliminary data.</text>
</comment>
<keyword evidence="2" id="KW-1185">Reference proteome</keyword>
<sequence length="119" mass="13743">MNLLIIGCLAAVIIFEHSFYIFDKRCYLKDQWQSAPSFYVALDQYISSSHAAAVRKAVTVAVHTYQGPSFTWKVKPLFGRFRVGKQSIRDSQKMELIETIVKIALEHHMHLNIKQRDTT</sequence>
<dbReference type="EMBL" id="JABBWM010000153">
    <property type="protein sequence ID" value="KAG2086084.1"/>
    <property type="molecule type" value="Genomic_DNA"/>
</dbReference>
<reference evidence="1" key="1">
    <citation type="journal article" date="2020" name="New Phytol.">
        <title>Comparative genomics reveals dynamic genome evolution in host specialist ectomycorrhizal fungi.</title>
        <authorList>
            <person name="Lofgren L.A."/>
            <person name="Nguyen N.H."/>
            <person name="Vilgalys R."/>
            <person name="Ruytinx J."/>
            <person name="Liao H.L."/>
            <person name="Branco S."/>
            <person name="Kuo A."/>
            <person name="LaButti K."/>
            <person name="Lipzen A."/>
            <person name="Andreopoulos W."/>
            <person name="Pangilinan J."/>
            <person name="Riley R."/>
            <person name="Hundley H."/>
            <person name="Na H."/>
            <person name="Barry K."/>
            <person name="Grigoriev I.V."/>
            <person name="Stajich J.E."/>
            <person name="Kennedy P.G."/>
        </authorList>
    </citation>
    <scope>NUCLEOTIDE SEQUENCE</scope>
    <source>
        <strain evidence="1">FC423</strain>
    </source>
</reference>
<dbReference type="GeneID" id="64706656"/>